<dbReference type="EnsemblMetazoa" id="PPA42464.1">
    <property type="protein sequence ID" value="PPA42464.1"/>
    <property type="gene ID" value="WBGene00280833"/>
</dbReference>
<sequence>TTLAALAPSARCRRVVIVLCECFARWVICKQSSKCPSRKARSRGPSWHRPSRKARGASGDPKKLLGPIPSFFGSPSAPRAFRQGL</sequence>
<reference evidence="2" key="1">
    <citation type="journal article" date="2008" name="Nat. Genet.">
        <title>The Pristionchus pacificus genome provides a unique perspective on nematode lifestyle and parasitism.</title>
        <authorList>
            <person name="Dieterich C."/>
            <person name="Clifton S.W."/>
            <person name="Schuster L.N."/>
            <person name="Chinwalla A."/>
            <person name="Delehaunty K."/>
            <person name="Dinkelacker I."/>
            <person name="Fulton L."/>
            <person name="Fulton R."/>
            <person name="Godfrey J."/>
            <person name="Minx P."/>
            <person name="Mitreva M."/>
            <person name="Roeseler W."/>
            <person name="Tian H."/>
            <person name="Witte H."/>
            <person name="Yang S.P."/>
            <person name="Wilson R.K."/>
            <person name="Sommer R.J."/>
        </authorList>
    </citation>
    <scope>NUCLEOTIDE SEQUENCE [LARGE SCALE GENOMIC DNA]</scope>
    <source>
        <strain evidence="2">PS312</strain>
    </source>
</reference>
<name>A0A2A6D2Q6_PRIPA</name>
<proteinExistence type="predicted"/>
<reference evidence="1" key="2">
    <citation type="submission" date="2022-06" db="UniProtKB">
        <authorList>
            <consortium name="EnsemblMetazoa"/>
        </authorList>
    </citation>
    <scope>IDENTIFICATION</scope>
    <source>
        <strain evidence="1">PS312</strain>
    </source>
</reference>
<evidence type="ECO:0000313" key="2">
    <source>
        <dbReference type="Proteomes" id="UP000005239"/>
    </source>
</evidence>
<protein>
    <submittedName>
        <fullName evidence="1">Uncharacterized protein</fullName>
    </submittedName>
</protein>
<accession>A0A2A6D2Q6</accession>
<dbReference type="AlphaFoldDB" id="A0A2A6D2Q6"/>
<keyword evidence="2" id="KW-1185">Reference proteome</keyword>
<evidence type="ECO:0000313" key="1">
    <source>
        <dbReference type="EnsemblMetazoa" id="PPA42464.1"/>
    </source>
</evidence>
<dbReference type="Proteomes" id="UP000005239">
    <property type="component" value="Unassembled WGS sequence"/>
</dbReference>
<accession>A0A8R1Z335</accession>
<organism evidence="1 2">
    <name type="scientific">Pristionchus pacificus</name>
    <name type="common">Parasitic nematode worm</name>
    <dbReference type="NCBI Taxonomy" id="54126"/>
    <lineage>
        <taxon>Eukaryota</taxon>
        <taxon>Metazoa</taxon>
        <taxon>Ecdysozoa</taxon>
        <taxon>Nematoda</taxon>
        <taxon>Chromadorea</taxon>
        <taxon>Rhabditida</taxon>
        <taxon>Rhabditina</taxon>
        <taxon>Diplogasteromorpha</taxon>
        <taxon>Diplogasteroidea</taxon>
        <taxon>Neodiplogasteridae</taxon>
        <taxon>Pristionchus</taxon>
    </lineage>
</organism>
<gene>
    <name evidence="1" type="primary">WBGene00280833</name>
</gene>